<dbReference type="GeneID" id="8247619"/>
<dbReference type="GO" id="GO:0007162">
    <property type="term" value="P:negative regulation of cell adhesion"/>
    <property type="evidence" value="ECO:0007669"/>
    <property type="project" value="TreeGrafter"/>
</dbReference>
<organism evidence="4 5">
    <name type="scientific">Micromonas commoda (strain RCC299 / NOUM17 / CCMP2709)</name>
    <name type="common">Picoplanktonic green alga</name>
    <dbReference type="NCBI Taxonomy" id="296587"/>
    <lineage>
        <taxon>Eukaryota</taxon>
        <taxon>Viridiplantae</taxon>
        <taxon>Chlorophyta</taxon>
        <taxon>Mamiellophyceae</taxon>
        <taxon>Mamiellales</taxon>
        <taxon>Mamiellaceae</taxon>
        <taxon>Micromonas</taxon>
    </lineage>
</organism>
<evidence type="ECO:0000259" key="3">
    <source>
        <dbReference type="SMART" id="SM00429"/>
    </source>
</evidence>
<dbReference type="GO" id="GO:0005886">
    <property type="term" value="C:plasma membrane"/>
    <property type="evidence" value="ECO:0007669"/>
    <property type="project" value="TreeGrafter"/>
</dbReference>
<dbReference type="GO" id="GO:0008360">
    <property type="term" value="P:regulation of cell shape"/>
    <property type="evidence" value="ECO:0007669"/>
    <property type="project" value="TreeGrafter"/>
</dbReference>
<proteinExistence type="predicted"/>
<feature type="domain" description="IPT/TIG" evidence="3">
    <location>
        <begin position="345"/>
        <end position="469"/>
    </location>
</feature>
<feature type="chain" id="PRO_5002909132" description="IPT/TIG domain-containing protein" evidence="2">
    <location>
        <begin position="25"/>
        <end position="1347"/>
    </location>
</feature>
<keyword evidence="5" id="KW-1185">Reference proteome</keyword>
<dbReference type="Gene3D" id="2.60.40.10">
    <property type="entry name" value="Immunoglobulins"/>
    <property type="match status" value="2"/>
</dbReference>
<gene>
    <name evidence="4" type="ORF">MICPUN_103047</name>
</gene>
<dbReference type="EMBL" id="CP001330">
    <property type="protein sequence ID" value="ACO66144.1"/>
    <property type="molecule type" value="Genomic_DNA"/>
</dbReference>
<dbReference type="OrthoDB" id="120976at2759"/>
<protein>
    <recommendedName>
        <fullName evidence="3">IPT/TIG domain-containing protein</fullName>
    </recommendedName>
</protein>
<feature type="region of interest" description="Disordered" evidence="1">
    <location>
        <begin position="1302"/>
        <end position="1321"/>
    </location>
</feature>
<dbReference type="GO" id="GO:0017154">
    <property type="term" value="F:semaphorin receptor activity"/>
    <property type="evidence" value="ECO:0007669"/>
    <property type="project" value="InterPro"/>
</dbReference>
<sequence length="1347" mass="144106">MGWVAYAVLLTVAACFASVPTAMAQNDFYGISEDIVQPPTITWLSPPKGHISGGTVLTIYGSGFKRSRVAKVRFATESQFDEVDAEYVSESMIRCVTPKRATPDTAHITVANDGMQFSGWPLVYTKGSGTFLKFIFDNSRPGCLDCLNSAVPLSGGRVYAGLNPSKVVERWVLDNATGPYIGGTLVTITAAGLEWTRAGVAEYDMYIPGTTQRYNGPVGGPGTPHPHNVDPMSSGNGPPVTGTFYPSEHLMCMWQCYFDFDQNAGTGENLTAAGLPAGVDEITESDWVPATWIDYTKISCESPPHKVPGRSNEEIAPTTCRVRVTNDGEKFHEGSYAVWRYEDKRPTVTNIKTNQFSVWPARGPFAGNTEVVVTGTNFLPSKYLKCRFGGVNTADTGGAYEQDDVSHIVGEVGGRVRYISSTEIICVTPIFGPAAAASQYPAGSPGTIGSGAELVVDGYGGESSFLTYPFSMKLLDGTVVMTNRSDSVGNITVVSGGKGYATAPTITLEGGGGCCYNITCAVDEHGTITSVTVHDGGRGYNQGADAAATATISTVADGDPGSDKRQIVHDVKVTEGGSGYLVPPDVYFECSGGPDDRSCFSSGEDSDGGPVPSWVPGEHATAIAVLGEYDPKCDNSWQPCDAQGAVVRVDITFPGRYYSSAPVVKFRPQTPKVIVTPNERILDFADPPKVGYYSNQGKGWDELDPEQSHGSWTNGQKDESIPYDVTGMPNGQNRLPGVSASQNCATPDFCPEARNPEDRGPLLPPLGKAWMDGSIKPGHQELVRVSNNYHKFGAMRGNDQDQVRTHFGYRNQTKNASIGEDMGYWMWSNSGMTEAEMNRCRVSNNPPIHQFSSLQGHGLDAALGLGTADDEFQLIGPTNNLRYLDGSSVGGAPGYGAAAIVTLSANDTVCASTKKCYVSHVTVTNGGKGYMYPPTVTFSGSSGYGAKATAVISGGIVVRIEVDPLARGIGYESNTLTEVHITAVRQPTVYDAAAPHEGVYIDKGALTYDDSQTAHYDHALPNGTDGGDPPPRSVGHGTYTIDQSARSVHVGQFASTSNYMVGHGAFPGHPGNQNLGHPRKDCIYFLYSDIYVSPSGSDSTGQGTAGRPYRTLQKCIDASLAGSRDYYVYKRADGGDRDPAIPDGTPRYGIESAGERVDATKAGMNTGTGRDKGYTGRQVRNYNERRTGWREATTGRLYGGRSWSDNTRDTQKGFGYTVNRDRCVLKDGVYWGEGNRELQPHGHMVEIWAENAQNVIIDCGGRGVGKNVFTADRHSGERASVLGSVTMHGVVMRRCTVRADPKANHRPYYPGRPGYGPGAKNPNGQSCWPGATGCQYRQAVDGQAAGQ</sequence>
<dbReference type="SUPFAM" id="SSF81296">
    <property type="entry name" value="E set domains"/>
    <property type="match status" value="2"/>
</dbReference>
<evidence type="ECO:0000313" key="5">
    <source>
        <dbReference type="Proteomes" id="UP000002009"/>
    </source>
</evidence>
<dbReference type="OMA" id="PRKDCIY"/>
<dbReference type="Proteomes" id="UP000002009">
    <property type="component" value="Chromosome 11"/>
</dbReference>
<accession>C1EE01</accession>
<dbReference type="InterPro" id="IPR031148">
    <property type="entry name" value="Plexin"/>
</dbReference>
<dbReference type="PANTHER" id="PTHR22625">
    <property type="entry name" value="PLEXIN"/>
    <property type="match status" value="1"/>
</dbReference>
<feature type="domain" description="IPT/TIG" evidence="3">
    <location>
        <begin position="38"/>
        <end position="125"/>
    </location>
</feature>
<keyword evidence="2" id="KW-0732">Signal</keyword>
<dbReference type="Pfam" id="PF01833">
    <property type="entry name" value="TIG"/>
    <property type="match status" value="2"/>
</dbReference>
<evidence type="ECO:0000256" key="2">
    <source>
        <dbReference type="SAM" id="SignalP"/>
    </source>
</evidence>
<reference evidence="4 5" key="1">
    <citation type="journal article" date="2009" name="Science">
        <title>Green evolution and dynamic adaptations revealed by genomes of the marine picoeukaryotes Micromonas.</title>
        <authorList>
            <person name="Worden A.Z."/>
            <person name="Lee J.H."/>
            <person name="Mock T."/>
            <person name="Rouze P."/>
            <person name="Simmons M.P."/>
            <person name="Aerts A.L."/>
            <person name="Allen A.E."/>
            <person name="Cuvelier M.L."/>
            <person name="Derelle E."/>
            <person name="Everett M.V."/>
            <person name="Foulon E."/>
            <person name="Grimwood J."/>
            <person name="Gundlach H."/>
            <person name="Henrissat B."/>
            <person name="Napoli C."/>
            <person name="McDonald S.M."/>
            <person name="Parker M.S."/>
            <person name="Rombauts S."/>
            <person name="Salamov A."/>
            <person name="Von Dassow P."/>
            <person name="Badger J.H."/>
            <person name="Coutinho P.M."/>
            <person name="Demir E."/>
            <person name="Dubchak I."/>
            <person name="Gentemann C."/>
            <person name="Eikrem W."/>
            <person name="Gready J.E."/>
            <person name="John U."/>
            <person name="Lanier W."/>
            <person name="Lindquist E.A."/>
            <person name="Lucas S."/>
            <person name="Mayer K.F."/>
            <person name="Moreau H."/>
            <person name="Not F."/>
            <person name="Otillar R."/>
            <person name="Panaud O."/>
            <person name="Pangilinan J."/>
            <person name="Paulsen I."/>
            <person name="Piegu B."/>
            <person name="Poliakov A."/>
            <person name="Robbens S."/>
            <person name="Schmutz J."/>
            <person name="Toulza E."/>
            <person name="Wyss T."/>
            <person name="Zelensky A."/>
            <person name="Zhou K."/>
            <person name="Armbrust E.V."/>
            <person name="Bhattacharya D."/>
            <person name="Goodenough U.W."/>
            <person name="Van de Peer Y."/>
            <person name="Grigoriev I.V."/>
        </authorList>
    </citation>
    <scope>NUCLEOTIDE SEQUENCE [LARGE SCALE GENOMIC DNA]</scope>
    <source>
        <strain evidence="5">RCC299 / NOUM17</strain>
    </source>
</reference>
<dbReference type="KEGG" id="mis:MICPUN_103047"/>
<dbReference type="GO" id="GO:0030334">
    <property type="term" value="P:regulation of cell migration"/>
    <property type="evidence" value="ECO:0007669"/>
    <property type="project" value="TreeGrafter"/>
</dbReference>
<dbReference type="PANTHER" id="PTHR22625:SF44">
    <property type="entry name" value="PLEXIN-B"/>
    <property type="match status" value="1"/>
</dbReference>
<evidence type="ECO:0000256" key="1">
    <source>
        <dbReference type="SAM" id="MobiDB-lite"/>
    </source>
</evidence>
<dbReference type="RefSeq" id="XP_002504886.1">
    <property type="nucleotide sequence ID" value="XM_002504840.1"/>
</dbReference>
<name>C1EE01_MICCC</name>
<dbReference type="InParanoid" id="C1EE01"/>
<dbReference type="SMART" id="SM00429">
    <property type="entry name" value="IPT"/>
    <property type="match status" value="2"/>
</dbReference>
<dbReference type="GO" id="GO:0002116">
    <property type="term" value="C:semaphorin receptor complex"/>
    <property type="evidence" value="ECO:0007669"/>
    <property type="project" value="TreeGrafter"/>
</dbReference>
<dbReference type="Gene3D" id="3.30.1910.20">
    <property type="entry name" value="asparaginyl-tRNA synthetase, N-terminal domain"/>
    <property type="match status" value="1"/>
</dbReference>
<feature type="signal peptide" evidence="2">
    <location>
        <begin position="1"/>
        <end position="24"/>
    </location>
</feature>
<dbReference type="InterPro" id="IPR014756">
    <property type="entry name" value="Ig_E-set"/>
</dbReference>
<dbReference type="CDD" id="cd00102">
    <property type="entry name" value="IPT"/>
    <property type="match status" value="2"/>
</dbReference>
<dbReference type="InterPro" id="IPR002909">
    <property type="entry name" value="IPT_dom"/>
</dbReference>
<dbReference type="InterPro" id="IPR013783">
    <property type="entry name" value="Ig-like_fold"/>
</dbReference>
<evidence type="ECO:0000313" key="4">
    <source>
        <dbReference type="EMBL" id="ACO66144.1"/>
    </source>
</evidence>